<sequence>MTILAHAPLQPSADKIFLALGQTLYLCQLFEATMLELLATANELLEGTGDGRRYQSSIETLSRKTLGQLLNDFRKKADIRTDIDAQLDTGLKARNFVVHHFAAHLGDDIADASKVSAHQRTLYEKCSIVMAANDIGLSVLESLGRLHSDRCNKMLAELEDTKKALRELVAHSVQRH</sequence>
<dbReference type="AlphaFoldDB" id="A0A177NRQ4"/>
<evidence type="ECO:0000256" key="1">
    <source>
        <dbReference type="SAM" id="Coils"/>
    </source>
</evidence>
<dbReference type="EMBL" id="LUUJ01000034">
    <property type="protein sequence ID" value="OAI20234.1"/>
    <property type="molecule type" value="Genomic_DNA"/>
</dbReference>
<protein>
    <submittedName>
        <fullName evidence="2">Uncharacterized protein</fullName>
    </submittedName>
</protein>
<dbReference type="Proteomes" id="UP000077857">
    <property type="component" value="Unassembled WGS sequence"/>
</dbReference>
<evidence type="ECO:0000313" key="3">
    <source>
        <dbReference type="Proteomes" id="UP000077857"/>
    </source>
</evidence>
<keyword evidence="1" id="KW-0175">Coiled coil</keyword>
<feature type="coiled-coil region" evidence="1">
    <location>
        <begin position="148"/>
        <end position="175"/>
    </location>
</feature>
<organism evidence="2 3">
    <name type="scientific">Methylomonas koyamae</name>
    <dbReference type="NCBI Taxonomy" id="702114"/>
    <lineage>
        <taxon>Bacteria</taxon>
        <taxon>Pseudomonadati</taxon>
        <taxon>Pseudomonadota</taxon>
        <taxon>Gammaproteobacteria</taxon>
        <taxon>Methylococcales</taxon>
        <taxon>Methylococcaceae</taxon>
        <taxon>Methylomonas</taxon>
    </lineage>
</organism>
<dbReference type="RefSeq" id="WP_064039208.1">
    <property type="nucleotide sequence ID" value="NZ_LUUJ01000034.1"/>
</dbReference>
<accession>A0A177NRQ4</accession>
<evidence type="ECO:0000313" key="2">
    <source>
        <dbReference type="EMBL" id="OAI20234.1"/>
    </source>
</evidence>
<reference evidence="2 3" key="1">
    <citation type="submission" date="2016-03" db="EMBL/GenBank/DDBJ databases">
        <authorList>
            <person name="Ploux O."/>
        </authorList>
    </citation>
    <scope>NUCLEOTIDE SEQUENCE [LARGE SCALE GENOMIC DNA]</scope>
    <source>
        <strain evidence="2 3">R-45378</strain>
    </source>
</reference>
<name>A0A177NRQ4_9GAMM</name>
<gene>
    <name evidence="2" type="ORF">A1507_05410</name>
</gene>
<comment type="caution">
    <text evidence="2">The sequence shown here is derived from an EMBL/GenBank/DDBJ whole genome shotgun (WGS) entry which is preliminary data.</text>
</comment>
<dbReference type="OrthoDB" id="6849594at2"/>
<proteinExistence type="predicted"/>